<evidence type="ECO:0000313" key="2">
    <source>
        <dbReference type="EMBL" id="ERM91918.1"/>
    </source>
</evidence>
<dbReference type="InterPro" id="IPR057796">
    <property type="entry name" value="YOMG-like_N"/>
</dbReference>
<dbReference type="Pfam" id="PF24049">
    <property type="entry name" value="YOMG_N"/>
    <property type="match status" value="1"/>
</dbReference>
<evidence type="ECO:0000313" key="3">
    <source>
        <dbReference type="Proteomes" id="UP000016856"/>
    </source>
</evidence>
<accession>U5CPJ7</accession>
<gene>
    <name evidence="2" type="ORF">O163_08190</name>
</gene>
<comment type="caution">
    <text evidence="2">The sequence shown here is derived from an EMBL/GenBank/DDBJ whole genome shotgun (WGS) entry which is preliminary data.</text>
</comment>
<organism evidence="2 3">
    <name type="scientific">Caldanaerobacter subterraneus subsp. yonseiensis KB-1</name>
    <dbReference type="NCBI Taxonomy" id="1388761"/>
    <lineage>
        <taxon>Bacteria</taxon>
        <taxon>Bacillati</taxon>
        <taxon>Bacillota</taxon>
        <taxon>Clostridia</taxon>
        <taxon>Thermoanaerobacterales</taxon>
        <taxon>Thermoanaerobacteraceae</taxon>
        <taxon>Caldanaerobacter</taxon>
    </lineage>
</organism>
<feature type="domain" description="YOMG-like N-terminal" evidence="1">
    <location>
        <begin position="22"/>
        <end position="77"/>
    </location>
</feature>
<dbReference type="EMBL" id="AXDC01000020">
    <property type="protein sequence ID" value="ERM91918.1"/>
    <property type="molecule type" value="Genomic_DNA"/>
</dbReference>
<name>U5CPJ7_CALSX</name>
<evidence type="ECO:0000259" key="1">
    <source>
        <dbReference type="Pfam" id="PF24049"/>
    </source>
</evidence>
<dbReference type="AlphaFoldDB" id="U5CPJ7"/>
<reference evidence="2 3" key="1">
    <citation type="journal article" date="2013" name="Genome Announc.">
        <title>Draft Genome Sequence of an Anaerobic and Extremophilic Bacterium, Caldanaerobacter yonseiensis, Isolated from a Geothermal Hot Stream.</title>
        <authorList>
            <person name="Lee S.J."/>
            <person name="Lee Y.J."/>
            <person name="Park G.S."/>
            <person name="Kim B.C."/>
            <person name="Lee S.J."/>
            <person name="Shin J.H."/>
            <person name="Lee D.W."/>
        </authorList>
    </citation>
    <scope>NUCLEOTIDE SEQUENCE [LARGE SCALE GENOMIC DNA]</scope>
    <source>
        <strain evidence="2 3">KB-1</strain>
    </source>
</reference>
<sequence>MYNIDSYTIDYNKKPQRPQLFLCKPDRTIIAKLKEAYNINHKLRLGNINELTFSLPIQIDIAGKLKDNPHINMIKKDI</sequence>
<proteinExistence type="predicted"/>
<protein>
    <recommendedName>
        <fullName evidence="1">YOMG-like N-terminal domain-containing protein</fullName>
    </recommendedName>
</protein>
<dbReference type="Proteomes" id="UP000016856">
    <property type="component" value="Unassembled WGS sequence"/>
</dbReference>
<dbReference type="RefSeq" id="WP_022588062.1">
    <property type="nucleotide sequence ID" value="NZ_AXDC01000020.1"/>
</dbReference>